<keyword evidence="2" id="KW-1185">Reference proteome</keyword>
<evidence type="ECO:0000313" key="1">
    <source>
        <dbReference type="EMBL" id="MFB2898764.1"/>
    </source>
</evidence>
<accession>A0ABV4Y434</accession>
<dbReference type="GO" id="GO:0003677">
    <property type="term" value="F:DNA binding"/>
    <property type="evidence" value="ECO:0007669"/>
    <property type="project" value="UniProtKB-KW"/>
</dbReference>
<dbReference type="Proteomes" id="UP001576784">
    <property type="component" value="Unassembled WGS sequence"/>
</dbReference>
<evidence type="ECO:0000313" key="2">
    <source>
        <dbReference type="Proteomes" id="UP001576784"/>
    </source>
</evidence>
<organism evidence="1 2">
    <name type="scientific">Floridaenema flaviceps BLCC-F50</name>
    <dbReference type="NCBI Taxonomy" id="3153642"/>
    <lineage>
        <taxon>Bacteria</taxon>
        <taxon>Bacillati</taxon>
        <taxon>Cyanobacteriota</taxon>
        <taxon>Cyanophyceae</taxon>
        <taxon>Oscillatoriophycideae</taxon>
        <taxon>Aerosakkonematales</taxon>
        <taxon>Aerosakkonemataceae</taxon>
        <taxon>Floridanema</taxon>
        <taxon>Floridanema flaviceps</taxon>
    </lineage>
</organism>
<gene>
    <name evidence="1" type="ORF">ACE1CI_38110</name>
</gene>
<sequence length="106" mass="11849">MNEAKILLSDSWQDALIESLKNSEETAAYLSAALVSEDSDRQLIRAVIQDVINAKLRINNLSPAATQYYEKLEKMLSENGGQEIYTLVCLLNNLGFSVKIQVKETN</sequence>
<reference evidence="1 2" key="1">
    <citation type="submission" date="2024-09" db="EMBL/GenBank/DDBJ databases">
        <title>Floridaenema gen nov. (Aerosakkonemataceae, Aerosakkonematales ord. nov., Cyanobacteria) from benthic tropical and subtropical fresh waters, with the description of four new species.</title>
        <authorList>
            <person name="Moretto J.A."/>
            <person name="Berthold D.E."/>
            <person name="Lefler F.W."/>
            <person name="Huang I.-S."/>
            <person name="Laughinghouse H. IV."/>
        </authorList>
    </citation>
    <scope>NUCLEOTIDE SEQUENCE [LARGE SCALE GENOMIC DNA]</scope>
    <source>
        <strain evidence="1 2">BLCC-F50</strain>
    </source>
</reference>
<dbReference type="RefSeq" id="WP_413268356.1">
    <property type="nucleotide sequence ID" value="NZ_JBHFNR010000304.1"/>
</dbReference>
<comment type="caution">
    <text evidence="1">The sequence shown here is derived from an EMBL/GenBank/DDBJ whole genome shotgun (WGS) entry which is preliminary data.</text>
</comment>
<proteinExistence type="predicted"/>
<keyword evidence="1" id="KW-0238">DNA-binding</keyword>
<protein>
    <submittedName>
        <fullName evidence="1">DNA-binding protein</fullName>
    </submittedName>
</protein>
<dbReference type="EMBL" id="JBHFNR010000304">
    <property type="protein sequence ID" value="MFB2898764.1"/>
    <property type="molecule type" value="Genomic_DNA"/>
</dbReference>
<name>A0ABV4Y434_9CYAN</name>